<feature type="transmembrane region" description="Helical" evidence="1">
    <location>
        <begin position="30"/>
        <end position="52"/>
    </location>
</feature>
<name>A0ABQ5V0K4_9PROT</name>
<dbReference type="Proteomes" id="UP001161390">
    <property type="component" value="Unassembled WGS sequence"/>
</dbReference>
<feature type="transmembrane region" description="Helical" evidence="1">
    <location>
        <begin position="64"/>
        <end position="85"/>
    </location>
</feature>
<dbReference type="EMBL" id="BSNJ01000004">
    <property type="protein sequence ID" value="GLQ20986.1"/>
    <property type="molecule type" value="Genomic_DNA"/>
</dbReference>
<keyword evidence="1" id="KW-1133">Transmembrane helix</keyword>
<evidence type="ECO:0000313" key="3">
    <source>
        <dbReference type="Proteomes" id="UP001161390"/>
    </source>
</evidence>
<evidence type="ECO:0000256" key="1">
    <source>
        <dbReference type="SAM" id="Phobius"/>
    </source>
</evidence>
<accession>A0ABQ5V0K4</accession>
<reference evidence="2" key="2">
    <citation type="submission" date="2023-01" db="EMBL/GenBank/DDBJ databases">
        <title>Draft genome sequence of Algimonas porphyrae strain NBRC 108216.</title>
        <authorList>
            <person name="Sun Q."/>
            <person name="Mori K."/>
        </authorList>
    </citation>
    <scope>NUCLEOTIDE SEQUENCE</scope>
    <source>
        <strain evidence="2">NBRC 108216</strain>
    </source>
</reference>
<proteinExistence type="predicted"/>
<keyword evidence="1" id="KW-0812">Transmembrane</keyword>
<feature type="transmembrane region" description="Helical" evidence="1">
    <location>
        <begin position="105"/>
        <end position="127"/>
    </location>
</feature>
<gene>
    <name evidence="2" type="ORF">GCM10007854_19410</name>
</gene>
<keyword evidence="3" id="KW-1185">Reference proteome</keyword>
<keyword evidence="1" id="KW-0472">Membrane</keyword>
<protein>
    <submittedName>
        <fullName evidence="2">Uncharacterized protein</fullName>
    </submittedName>
</protein>
<comment type="caution">
    <text evidence="2">The sequence shown here is derived from an EMBL/GenBank/DDBJ whole genome shotgun (WGS) entry which is preliminary data.</text>
</comment>
<sequence length="133" mass="14890">MIMGVLSLWLSRGSPSPAEAYFYDSYYVVFNGLHLLPFLIPAAICMIVYRIATRFAQFQNLVKLIYIQLGLYLIGVIFTLVPYFLIISLLDADTGAMASATTMNMIAAVGGWMVLLSLLMLPIIVWMGRQRQS</sequence>
<reference evidence="2" key="1">
    <citation type="journal article" date="2014" name="Int. J. Syst. Evol. Microbiol.">
        <title>Complete genome of a new Firmicutes species belonging to the dominant human colonic microbiota ('Ruminococcus bicirculans') reveals two chromosomes and a selective capacity to utilize plant glucans.</title>
        <authorList>
            <consortium name="NISC Comparative Sequencing Program"/>
            <person name="Wegmann U."/>
            <person name="Louis P."/>
            <person name="Goesmann A."/>
            <person name="Henrissat B."/>
            <person name="Duncan S.H."/>
            <person name="Flint H.J."/>
        </authorList>
    </citation>
    <scope>NUCLEOTIDE SEQUENCE</scope>
    <source>
        <strain evidence="2">NBRC 108216</strain>
    </source>
</reference>
<organism evidence="2 3">
    <name type="scientific">Algimonas porphyrae</name>
    <dbReference type="NCBI Taxonomy" id="1128113"/>
    <lineage>
        <taxon>Bacteria</taxon>
        <taxon>Pseudomonadati</taxon>
        <taxon>Pseudomonadota</taxon>
        <taxon>Alphaproteobacteria</taxon>
        <taxon>Maricaulales</taxon>
        <taxon>Robiginitomaculaceae</taxon>
        <taxon>Algimonas</taxon>
    </lineage>
</organism>
<evidence type="ECO:0000313" key="2">
    <source>
        <dbReference type="EMBL" id="GLQ20986.1"/>
    </source>
</evidence>